<dbReference type="Gene3D" id="1.10.1670.40">
    <property type="match status" value="1"/>
</dbReference>
<evidence type="ECO:0000256" key="2">
    <source>
        <dbReference type="ARBA" id="ARBA00010817"/>
    </source>
</evidence>
<dbReference type="CDD" id="cd00056">
    <property type="entry name" value="ENDO3c"/>
    <property type="match status" value="1"/>
</dbReference>
<dbReference type="EC" id="3.2.2.21" evidence="3"/>
<keyword evidence="5" id="KW-0234">DNA repair</keyword>
<evidence type="ECO:0000256" key="1">
    <source>
        <dbReference type="ARBA" id="ARBA00000086"/>
    </source>
</evidence>
<accession>A0A1F6DAZ8</accession>
<organism evidence="7 8">
    <name type="scientific">Candidatus Kaiserbacteria bacterium RIFCSPHIGHO2_02_FULL_49_16</name>
    <dbReference type="NCBI Taxonomy" id="1798490"/>
    <lineage>
        <taxon>Bacteria</taxon>
        <taxon>Candidatus Kaiseribacteriota</taxon>
    </lineage>
</organism>
<comment type="similarity">
    <text evidence="2">Belongs to the alkylbase DNA glycosidase AlkA family.</text>
</comment>
<proteinExistence type="inferred from homology"/>
<dbReference type="FunFam" id="1.10.340.30:FF:000004">
    <property type="entry name" value="DNA-3-methyladenine glycosylase II"/>
    <property type="match status" value="1"/>
</dbReference>
<dbReference type="SMART" id="SM00478">
    <property type="entry name" value="ENDO3c"/>
    <property type="match status" value="1"/>
</dbReference>
<dbReference type="GO" id="GO:0032993">
    <property type="term" value="C:protein-DNA complex"/>
    <property type="evidence" value="ECO:0007669"/>
    <property type="project" value="TreeGrafter"/>
</dbReference>
<evidence type="ECO:0000313" key="8">
    <source>
        <dbReference type="Proteomes" id="UP000178042"/>
    </source>
</evidence>
<comment type="catalytic activity">
    <reaction evidence="1">
        <text>Hydrolysis of alkylated DNA, releasing 3-methyladenine, 3-methylguanine, 7-methylguanine and 7-methyladenine.</text>
        <dbReference type="EC" id="3.2.2.21"/>
    </reaction>
</comment>
<name>A0A1F6DAZ8_9BACT</name>
<evidence type="ECO:0000259" key="6">
    <source>
        <dbReference type="SMART" id="SM00478"/>
    </source>
</evidence>
<keyword evidence="4" id="KW-0227">DNA damage</keyword>
<dbReference type="Proteomes" id="UP000178042">
    <property type="component" value="Unassembled WGS sequence"/>
</dbReference>
<dbReference type="InterPro" id="IPR003265">
    <property type="entry name" value="HhH-GPD_domain"/>
</dbReference>
<dbReference type="GO" id="GO:0006307">
    <property type="term" value="P:DNA alkylation repair"/>
    <property type="evidence" value="ECO:0007669"/>
    <property type="project" value="TreeGrafter"/>
</dbReference>
<sequence>MHDIGKSISILKRDKRFALLIKKHGIPNRAKRKNPFQSLVRSIIYQQVSGRAAATILARFIKLCPKGKFPTPKAVRDILIEKMRGAGLSSQKASYIKDLAIKFSDGTIKHRSLHRMTNSEIVKHLTQVKGIGVWTVHMFLIATMNRPDVLPTGDLGIRKGFQVVYQLKDLPSHEKMEKFAAPWRAHASLASWYLWRVADETKSNKSGVKK</sequence>
<dbReference type="Gene3D" id="1.10.340.30">
    <property type="entry name" value="Hypothetical protein, domain 2"/>
    <property type="match status" value="1"/>
</dbReference>
<evidence type="ECO:0000313" key="7">
    <source>
        <dbReference type="EMBL" id="OGG58212.1"/>
    </source>
</evidence>
<comment type="caution">
    <text evidence="7">The sequence shown here is derived from an EMBL/GenBank/DDBJ whole genome shotgun (WGS) entry which is preliminary data.</text>
</comment>
<dbReference type="EMBL" id="MFLD01000043">
    <property type="protein sequence ID" value="OGG58212.1"/>
    <property type="molecule type" value="Genomic_DNA"/>
</dbReference>
<dbReference type="SUPFAM" id="SSF48150">
    <property type="entry name" value="DNA-glycosylase"/>
    <property type="match status" value="1"/>
</dbReference>
<dbReference type="GO" id="GO:0006285">
    <property type="term" value="P:base-excision repair, AP site formation"/>
    <property type="evidence" value="ECO:0007669"/>
    <property type="project" value="TreeGrafter"/>
</dbReference>
<evidence type="ECO:0000256" key="5">
    <source>
        <dbReference type="ARBA" id="ARBA00023204"/>
    </source>
</evidence>
<dbReference type="GO" id="GO:0008725">
    <property type="term" value="F:DNA-3-methyladenine glycosylase activity"/>
    <property type="evidence" value="ECO:0007669"/>
    <property type="project" value="TreeGrafter"/>
</dbReference>
<feature type="domain" description="HhH-GPD" evidence="6">
    <location>
        <begin position="44"/>
        <end position="199"/>
    </location>
</feature>
<dbReference type="PANTHER" id="PTHR43003:SF5">
    <property type="entry name" value="DNA-3-METHYLADENINE GLYCOSYLASE"/>
    <property type="match status" value="1"/>
</dbReference>
<dbReference type="AlphaFoldDB" id="A0A1F6DAZ8"/>
<dbReference type="GO" id="GO:0032131">
    <property type="term" value="F:alkylated DNA binding"/>
    <property type="evidence" value="ECO:0007669"/>
    <property type="project" value="TreeGrafter"/>
</dbReference>
<dbReference type="PANTHER" id="PTHR43003">
    <property type="entry name" value="DNA-3-METHYLADENINE GLYCOSYLASE"/>
    <property type="match status" value="1"/>
</dbReference>
<dbReference type="InterPro" id="IPR051912">
    <property type="entry name" value="Alkylbase_DNA_Glycosylase/TA"/>
</dbReference>
<dbReference type="Pfam" id="PF00730">
    <property type="entry name" value="HhH-GPD"/>
    <property type="match status" value="1"/>
</dbReference>
<gene>
    <name evidence="7" type="ORF">A3C86_03645</name>
</gene>
<dbReference type="InterPro" id="IPR011257">
    <property type="entry name" value="DNA_glycosylase"/>
</dbReference>
<dbReference type="GO" id="GO:0043916">
    <property type="term" value="F:DNA-7-methylguanine glycosylase activity"/>
    <property type="evidence" value="ECO:0007669"/>
    <property type="project" value="TreeGrafter"/>
</dbReference>
<evidence type="ECO:0000256" key="4">
    <source>
        <dbReference type="ARBA" id="ARBA00022763"/>
    </source>
</evidence>
<protein>
    <recommendedName>
        <fullName evidence="3">DNA-3-methyladenine glycosylase II</fullName>
        <ecNumber evidence="3">3.2.2.21</ecNumber>
    </recommendedName>
</protein>
<evidence type="ECO:0000256" key="3">
    <source>
        <dbReference type="ARBA" id="ARBA00012000"/>
    </source>
</evidence>
<reference evidence="7 8" key="1">
    <citation type="journal article" date="2016" name="Nat. Commun.">
        <title>Thousands of microbial genomes shed light on interconnected biogeochemical processes in an aquifer system.</title>
        <authorList>
            <person name="Anantharaman K."/>
            <person name="Brown C.T."/>
            <person name="Hug L.A."/>
            <person name="Sharon I."/>
            <person name="Castelle C.J."/>
            <person name="Probst A.J."/>
            <person name="Thomas B.C."/>
            <person name="Singh A."/>
            <person name="Wilkins M.J."/>
            <person name="Karaoz U."/>
            <person name="Brodie E.L."/>
            <person name="Williams K.H."/>
            <person name="Hubbard S.S."/>
            <person name="Banfield J.F."/>
        </authorList>
    </citation>
    <scope>NUCLEOTIDE SEQUENCE [LARGE SCALE GENOMIC DNA]</scope>
</reference>